<organism evidence="2 3">
    <name type="scientific">Colletotrichum plurivorum</name>
    <dbReference type="NCBI Taxonomy" id="2175906"/>
    <lineage>
        <taxon>Eukaryota</taxon>
        <taxon>Fungi</taxon>
        <taxon>Dikarya</taxon>
        <taxon>Ascomycota</taxon>
        <taxon>Pezizomycotina</taxon>
        <taxon>Sordariomycetes</taxon>
        <taxon>Hypocreomycetidae</taxon>
        <taxon>Glomerellales</taxon>
        <taxon>Glomerellaceae</taxon>
        <taxon>Colletotrichum</taxon>
        <taxon>Colletotrichum orchidearum species complex</taxon>
    </lineage>
</organism>
<reference evidence="2" key="1">
    <citation type="journal article" date="2020" name="Phytopathology">
        <title>Genome Sequence Resources of Colletotrichum truncatum, C. plurivorum, C. musicola, and C. sojae: Four Species Pathogenic to Soybean (Glycine max).</title>
        <authorList>
            <person name="Rogerio F."/>
            <person name="Boufleur T.R."/>
            <person name="Ciampi-Guillardi M."/>
            <person name="Sukno S.A."/>
            <person name="Thon M.R."/>
            <person name="Massola Junior N.S."/>
            <person name="Baroncelli R."/>
        </authorList>
    </citation>
    <scope>NUCLEOTIDE SEQUENCE</scope>
    <source>
        <strain evidence="2">LFN00145</strain>
    </source>
</reference>
<keyword evidence="3" id="KW-1185">Reference proteome</keyword>
<name>A0A8H6JZ42_9PEZI</name>
<dbReference type="AlphaFoldDB" id="A0A8H6JZ42"/>
<protein>
    <submittedName>
        <fullName evidence="2">Uncharacterized protein</fullName>
    </submittedName>
</protein>
<gene>
    <name evidence="2" type="ORF">CPLU01_12417</name>
</gene>
<evidence type="ECO:0000313" key="3">
    <source>
        <dbReference type="Proteomes" id="UP000654918"/>
    </source>
</evidence>
<dbReference type="Proteomes" id="UP000654918">
    <property type="component" value="Unassembled WGS sequence"/>
</dbReference>
<feature type="region of interest" description="Disordered" evidence="1">
    <location>
        <begin position="1"/>
        <end position="32"/>
    </location>
</feature>
<accession>A0A8H6JZ42</accession>
<evidence type="ECO:0000256" key="1">
    <source>
        <dbReference type="SAM" id="MobiDB-lite"/>
    </source>
</evidence>
<dbReference type="EMBL" id="WIGO01000256">
    <property type="protein sequence ID" value="KAF6821755.1"/>
    <property type="molecule type" value="Genomic_DNA"/>
</dbReference>
<proteinExistence type="predicted"/>
<sequence length="242" mass="26454">MSYLGDLRPMSSPSRGSGNPVVGDGPSPKDKEEAILRGTADHGCCDAALLQESGTAGLQEQQPGRRCLFLRPLFMFLWSGLRRSFAVLFGKDCVSCFESTDYRRTAAGGRRGVASVLALSGGRHVRATNRNVRREICRELARRDGCMRNDRDILGRVSWESWGSVEAHLAFTEGRSEVEVRNAAPQGLSEHGIKRVKQSNVIGFGINSTRTYPSGSPVVGEPEGAHGIDVAVWRDVPEYFDT</sequence>
<comment type="caution">
    <text evidence="2">The sequence shown here is derived from an EMBL/GenBank/DDBJ whole genome shotgun (WGS) entry which is preliminary data.</text>
</comment>
<evidence type="ECO:0000313" key="2">
    <source>
        <dbReference type="EMBL" id="KAF6821755.1"/>
    </source>
</evidence>